<dbReference type="InterPro" id="IPR012337">
    <property type="entry name" value="RNaseH-like_sf"/>
</dbReference>
<dbReference type="OrthoDB" id="1938712at2759"/>
<dbReference type="GO" id="GO:0003676">
    <property type="term" value="F:nucleic acid binding"/>
    <property type="evidence" value="ECO:0007669"/>
    <property type="project" value="InterPro"/>
</dbReference>
<dbReference type="InterPro" id="IPR036397">
    <property type="entry name" value="RNaseH_sf"/>
</dbReference>
<sequence length="94" mass="11003">MIPEWKWDRVTMDFVLGLSLSLKKKDATWVVVDSLTNSAHFIPVPELYISEIVRLHGVPLSIVLDRDPRFTLQFWKKLQEPLSSKLHFSTEFHP</sequence>
<dbReference type="Proteomes" id="UP000325315">
    <property type="component" value="Unassembled WGS sequence"/>
</dbReference>
<accession>A0A5B6W6X9</accession>
<dbReference type="AlphaFoldDB" id="A0A5B6W6X9"/>
<dbReference type="PANTHER" id="PTHR35046">
    <property type="entry name" value="ZINC KNUCKLE (CCHC-TYPE) FAMILY PROTEIN"/>
    <property type="match status" value="1"/>
</dbReference>
<gene>
    <name evidence="1" type="ORF">EPI10_011278</name>
</gene>
<dbReference type="SUPFAM" id="SSF53098">
    <property type="entry name" value="Ribonuclease H-like"/>
    <property type="match status" value="1"/>
</dbReference>
<protein>
    <submittedName>
        <fullName evidence="1">Integrase</fullName>
    </submittedName>
</protein>
<dbReference type="PANTHER" id="PTHR35046:SF26">
    <property type="entry name" value="RNA-DIRECTED DNA POLYMERASE"/>
    <property type="match status" value="1"/>
</dbReference>
<evidence type="ECO:0000313" key="1">
    <source>
        <dbReference type="EMBL" id="KAA3477390.1"/>
    </source>
</evidence>
<comment type="caution">
    <text evidence="1">The sequence shown here is derived from an EMBL/GenBank/DDBJ whole genome shotgun (WGS) entry which is preliminary data.</text>
</comment>
<organism evidence="1 2">
    <name type="scientific">Gossypium australe</name>
    <dbReference type="NCBI Taxonomy" id="47621"/>
    <lineage>
        <taxon>Eukaryota</taxon>
        <taxon>Viridiplantae</taxon>
        <taxon>Streptophyta</taxon>
        <taxon>Embryophyta</taxon>
        <taxon>Tracheophyta</taxon>
        <taxon>Spermatophyta</taxon>
        <taxon>Magnoliopsida</taxon>
        <taxon>eudicotyledons</taxon>
        <taxon>Gunneridae</taxon>
        <taxon>Pentapetalae</taxon>
        <taxon>rosids</taxon>
        <taxon>malvids</taxon>
        <taxon>Malvales</taxon>
        <taxon>Malvaceae</taxon>
        <taxon>Malvoideae</taxon>
        <taxon>Gossypium</taxon>
    </lineage>
</organism>
<reference evidence="2" key="1">
    <citation type="journal article" date="2019" name="Plant Biotechnol. J.">
        <title>Genome sequencing of the Australian wild diploid species Gossypium australe highlights disease resistance and delayed gland morphogenesis.</title>
        <authorList>
            <person name="Cai Y."/>
            <person name="Cai X."/>
            <person name="Wang Q."/>
            <person name="Wang P."/>
            <person name="Zhang Y."/>
            <person name="Cai C."/>
            <person name="Xu Y."/>
            <person name="Wang K."/>
            <person name="Zhou Z."/>
            <person name="Wang C."/>
            <person name="Geng S."/>
            <person name="Li B."/>
            <person name="Dong Q."/>
            <person name="Hou Y."/>
            <person name="Wang H."/>
            <person name="Ai P."/>
            <person name="Liu Z."/>
            <person name="Yi F."/>
            <person name="Sun M."/>
            <person name="An G."/>
            <person name="Cheng J."/>
            <person name="Zhang Y."/>
            <person name="Shi Q."/>
            <person name="Xie Y."/>
            <person name="Shi X."/>
            <person name="Chang Y."/>
            <person name="Huang F."/>
            <person name="Chen Y."/>
            <person name="Hong S."/>
            <person name="Mi L."/>
            <person name="Sun Q."/>
            <person name="Zhang L."/>
            <person name="Zhou B."/>
            <person name="Peng R."/>
            <person name="Zhang X."/>
            <person name="Liu F."/>
        </authorList>
    </citation>
    <scope>NUCLEOTIDE SEQUENCE [LARGE SCALE GENOMIC DNA]</scope>
    <source>
        <strain evidence="2">cv. PA1801</strain>
    </source>
</reference>
<dbReference type="EMBL" id="SMMG02000004">
    <property type="protein sequence ID" value="KAA3477390.1"/>
    <property type="molecule type" value="Genomic_DNA"/>
</dbReference>
<proteinExistence type="predicted"/>
<keyword evidence="2" id="KW-1185">Reference proteome</keyword>
<dbReference type="Gene3D" id="3.30.420.10">
    <property type="entry name" value="Ribonuclease H-like superfamily/Ribonuclease H"/>
    <property type="match status" value="1"/>
</dbReference>
<name>A0A5B6W6X9_9ROSI</name>
<evidence type="ECO:0000313" key="2">
    <source>
        <dbReference type="Proteomes" id="UP000325315"/>
    </source>
</evidence>